<protein>
    <submittedName>
        <fullName evidence="1">Uncharacterized protein</fullName>
    </submittedName>
</protein>
<keyword evidence="2" id="KW-1185">Reference proteome</keyword>
<dbReference type="Proteomes" id="UP001156919">
    <property type="component" value="Segment"/>
</dbReference>
<dbReference type="EMBL" id="ON649699">
    <property type="protein sequence ID" value="UVF62336.1"/>
    <property type="molecule type" value="Genomic_DNA"/>
</dbReference>
<evidence type="ECO:0000313" key="1">
    <source>
        <dbReference type="EMBL" id="UVF62336.1"/>
    </source>
</evidence>
<accession>A0A976YF22</accession>
<evidence type="ECO:0000313" key="2">
    <source>
        <dbReference type="Proteomes" id="UP001156919"/>
    </source>
</evidence>
<reference evidence="1 2" key="1">
    <citation type="submission" date="2022-05" db="EMBL/GenBank/DDBJ databases">
        <title>Diverse viruses of marine archaea discovered using metagenomics.</title>
        <authorList>
            <person name="Zhou Y."/>
        </authorList>
    </citation>
    <scope>NUCLEOTIDE SEQUENCE [LARGE SCALE GENOMIC DNA]</scope>
    <source>
        <strain evidence="1">YSH_462411</strain>
    </source>
</reference>
<name>A0A976YF22_9CAUD</name>
<proteinExistence type="predicted"/>
<sequence length="108" mass="12782">MNIELTKITKEDREKIISIFMEDDVRVYDDQQEPDSLEYFCTKLDDDTDDCFYDHSTPIAKIFKELKCIPTGFAFDNDYYEKGDVNNYYGIWFEKLIITNTIEGCDKS</sequence>
<organism evidence="1 2">
    <name type="scientific">Nitrososphaeria virus YSH_462411</name>
    <dbReference type="NCBI Taxonomy" id="3071321"/>
    <lineage>
        <taxon>Viruses</taxon>
        <taxon>Duplodnaviria</taxon>
        <taxon>Heunggongvirae</taxon>
        <taxon>Uroviricota</taxon>
        <taxon>Caudoviricetes</taxon>
        <taxon>Juravirales</taxon>
        <taxon>Yangangviridae</taxon>
        <taxon>Nohelivirus</taxon>
        <taxon>Nohelivirus yangshanense</taxon>
    </lineage>
</organism>